<keyword evidence="1" id="KW-1133">Transmembrane helix</keyword>
<reference evidence="2 3" key="1">
    <citation type="submission" date="2019-05" db="EMBL/GenBank/DDBJ databases">
        <title>Pseudorhodobacter turbinis sp. nov., isolated from the gut of the Korean turban shell.</title>
        <authorList>
            <person name="Jeong Y.-S."/>
            <person name="Kang W.-R."/>
            <person name="Bae J.-W."/>
        </authorList>
    </citation>
    <scope>NUCLEOTIDE SEQUENCE [LARGE SCALE GENOMIC DNA]</scope>
    <source>
        <strain evidence="2 3">S12M18</strain>
        <plasmid evidence="2 3">unnamed1</plasmid>
    </source>
</reference>
<feature type="transmembrane region" description="Helical" evidence="1">
    <location>
        <begin position="197"/>
        <end position="218"/>
    </location>
</feature>
<keyword evidence="2" id="KW-0614">Plasmid</keyword>
<dbReference type="Pfam" id="PF09955">
    <property type="entry name" value="DUF2189"/>
    <property type="match status" value="1"/>
</dbReference>
<dbReference type="Proteomes" id="UP000298631">
    <property type="component" value="Plasmid unnamed1"/>
</dbReference>
<feature type="transmembrane region" description="Helical" evidence="1">
    <location>
        <begin position="38"/>
        <end position="58"/>
    </location>
</feature>
<evidence type="ECO:0000256" key="1">
    <source>
        <dbReference type="SAM" id="Phobius"/>
    </source>
</evidence>
<geneLocation type="plasmid" evidence="2 3">
    <name>unnamed1</name>
</geneLocation>
<evidence type="ECO:0000313" key="2">
    <source>
        <dbReference type="EMBL" id="QCO56774.1"/>
    </source>
</evidence>
<proteinExistence type="predicted"/>
<organism evidence="2 3">
    <name type="scientific">Pseudorhodobacter turbinis</name>
    <dbReference type="NCBI Taxonomy" id="2500533"/>
    <lineage>
        <taxon>Bacteria</taxon>
        <taxon>Pseudomonadati</taxon>
        <taxon>Pseudomonadota</taxon>
        <taxon>Alphaproteobacteria</taxon>
        <taxon>Rhodobacterales</taxon>
        <taxon>Paracoccaceae</taxon>
        <taxon>Pseudorhodobacter</taxon>
    </lineage>
</organism>
<dbReference type="EMBL" id="CP039965">
    <property type="protein sequence ID" value="QCO56774.1"/>
    <property type="molecule type" value="Genomic_DNA"/>
</dbReference>
<sequence length="257" mass="27761">MSHPAATAPPKPEVLILEAADLRASLAAGWQDFRTAPIFGLFFAAVYVAGGWLILYALTATGQVWWTLPAAAGFPILGPFIACGLYEVSRRLEAGEPLSWGAVLGVVLRQKDRQIPSIAAVVVVFFLFWNFLAHMIFALFLGLQVMTNISTSFDVFLTVNGLMMLGVGTIVGAIFAGVLFALTVVSLPLLMDREVDFVTAMITSVSVVLNNPGLMLVWGVMIALMIFVGMALGFFGLFIVLPVLGHATWHLYRRALA</sequence>
<feature type="transmembrane region" description="Helical" evidence="1">
    <location>
        <begin position="162"/>
        <end position="185"/>
    </location>
</feature>
<keyword evidence="1" id="KW-0812">Transmembrane</keyword>
<gene>
    <name evidence="2" type="ORF">EOK75_13235</name>
</gene>
<dbReference type="RefSeq" id="WP_137194552.1">
    <property type="nucleotide sequence ID" value="NZ_CP039965.1"/>
</dbReference>
<protein>
    <submittedName>
        <fullName evidence="2">DUF2189 domain-containing protein</fullName>
    </submittedName>
</protein>
<keyword evidence="3" id="KW-1185">Reference proteome</keyword>
<dbReference type="OrthoDB" id="9809543at2"/>
<evidence type="ECO:0000313" key="3">
    <source>
        <dbReference type="Proteomes" id="UP000298631"/>
    </source>
</evidence>
<accession>A0A4V1E137</accession>
<dbReference type="InterPro" id="IPR018692">
    <property type="entry name" value="DUF2189"/>
</dbReference>
<dbReference type="KEGG" id="pseb:EOK75_13235"/>
<feature type="transmembrane region" description="Helical" evidence="1">
    <location>
        <begin position="118"/>
        <end position="142"/>
    </location>
</feature>
<keyword evidence="1" id="KW-0472">Membrane</keyword>
<name>A0A4V1E137_9RHOB</name>
<feature type="transmembrane region" description="Helical" evidence="1">
    <location>
        <begin position="64"/>
        <end position="86"/>
    </location>
</feature>
<dbReference type="AlphaFoldDB" id="A0A4V1E137"/>
<feature type="transmembrane region" description="Helical" evidence="1">
    <location>
        <begin position="224"/>
        <end position="244"/>
    </location>
</feature>